<dbReference type="Proteomes" id="UP000186143">
    <property type="component" value="Unassembled WGS sequence"/>
</dbReference>
<protein>
    <recommendedName>
        <fullName evidence="2">VTT domain-containing protein</fullName>
    </recommendedName>
</protein>
<feature type="domain" description="VTT" evidence="2">
    <location>
        <begin position="23"/>
        <end position="141"/>
    </location>
</feature>
<gene>
    <name evidence="3" type="ORF">BJF92_10100</name>
</gene>
<dbReference type="InterPro" id="IPR051311">
    <property type="entry name" value="DedA_domain"/>
</dbReference>
<name>A0A1Q9AM86_9HYPH</name>
<dbReference type="EMBL" id="MKIO01000021">
    <property type="protein sequence ID" value="OLP56463.1"/>
    <property type="molecule type" value="Genomic_DNA"/>
</dbReference>
<evidence type="ECO:0000256" key="1">
    <source>
        <dbReference type="SAM" id="Phobius"/>
    </source>
</evidence>
<dbReference type="InterPro" id="IPR032816">
    <property type="entry name" value="VTT_dom"/>
</dbReference>
<keyword evidence="1" id="KW-1133">Transmembrane helix</keyword>
<dbReference type="PANTHER" id="PTHR42709">
    <property type="entry name" value="ALKALINE PHOSPHATASE LIKE PROTEIN"/>
    <property type="match status" value="1"/>
</dbReference>
<feature type="transmembrane region" description="Helical" evidence="1">
    <location>
        <begin position="157"/>
        <end position="179"/>
    </location>
</feature>
<organism evidence="3 4">
    <name type="scientific">Xaviernesmea rhizosphaerae</name>
    <dbReference type="NCBI Taxonomy" id="1672749"/>
    <lineage>
        <taxon>Bacteria</taxon>
        <taxon>Pseudomonadati</taxon>
        <taxon>Pseudomonadota</taxon>
        <taxon>Alphaproteobacteria</taxon>
        <taxon>Hyphomicrobiales</taxon>
        <taxon>Rhizobiaceae</taxon>
        <taxon>Rhizobium/Agrobacterium group</taxon>
        <taxon>Xaviernesmea</taxon>
    </lineage>
</organism>
<dbReference type="AlphaFoldDB" id="A0A1Q9AM86"/>
<dbReference type="RefSeq" id="WP_075633479.1">
    <property type="nucleotide sequence ID" value="NZ_MKIO01000021.1"/>
</dbReference>
<comment type="caution">
    <text evidence="3">The sequence shown here is derived from an EMBL/GenBank/DDBJ whole genome shotgun (WGS) entry which is preliminary data.</text>
</comment>
<feature type="transmembrane region" description="Helical" evidence="1">
    <location>
        <begin position="122"/>
        <end position="145"/>
    </location>
</feature>
<sequence length="189" mass="20949">MLEHWIVDYGALAIFLGAALEGETAAFLGGVLAHRHLLPYWQVAVAACLGSFLADQAFFFAGRYAANWRIVQRALQSRALQRVTRLLEAHPTGFVLSFRFIYGMRTISPLVIGTTRIPALRFLLLNAIAALVWGILITAIGFLFSETVHALFGRMRLHAHLLVAIGALALLIPALWLVARHWRRPDPAS</sequence>
<proteinExistence type="predicted"/>
<dbReference type="Pfam" id="PF09335">
    <property type="entry name" value="VTT_dom"/>
    <property type="match status" value="1"/>
</dbReference>
<feature type="transmembrane region" description="Helical" evidence="1">
    <location>
        <begin position="40"/>
        <end position="62"/>
    </location>
</feature>
<dbReference type="STRING" id="1672749.BJF92_10100"/>
<evidence type="ECO:0000313" key="3">
    <source>
        <dbReference type="EMBL" id="OLP56463.1"/>
    </source>
</evidence>
<feature type="transmembrane region" description="Helical" evidence="1">
    <location>
        <begin position="12"/>
        <end position="34"/>
    </location>
</feature>
<evidence type="ECO:0000259" key="2">
    <source>
        <dbReference type="Pfam" id="PF09335"/>
    </source>
</evidence>
<reference evidence="3 4" key="1">
    <citation type="submission" date="2016-09" db="EMBL/GenBank/DDBJ databases">
        <title>Rhizobium sp. nov., a novel species isolated from the rice rhizosphere.</title>
        <authorList>
            <person name="Zhao J."/>
            <person name="Zhang X."/>
        </authorList>
    </citation>
    <scope>NUCLEOTIDE SEQUENCE [LARGE SCALE GENOMIC DNA]</scope>
    <source>
        <strain evidence="3 4">MH17</strain>
    </source>
</reference>
<evidence type="ECO:0000313" key="4">
    <source>
        <dbReference type="Proteomes" id="UP000186143"/>
    </source>
</evidence>
<accession>A0A1Q9AM86</accession>
<dbReference type="GO" id="GO:0005886">
    <property type="term" value="C:plasma membrane"/>
    <property type="evidence" value="ECO:0007669"/>
    <property type="project" value="TreeGrafter"/>
</dbReference>
<keyword evidence="1" id="KW-0472">Membrane</keyword>
<dbReference type="PANTHER" id="PTHR42709:SF2">
    <property type="entry name" value="INNER MEMBRANE PROTEIN YOHD"/>
    <property type="match status" value="1"/>
</dbReference>
<keyword evidence="1" id="KW-0812">Transmembrane</keyword>